<feature type="region of interest" description="Disordered" evidence="1">
    <location>
        <begin position="10"/>
        <end position="41"/>
    </location>
</feature>
<evidence type="ECO:0000256" key="1">
    <source>
        <dbReference type="SAM" id="MobiDB-lite"/>
    </source>
</evidence>
<dbReference type="Proteomes" id="UP000293433">
    <property type="component" value="Unassembled WGS sequence"/>
</dbReference>
<feature type="compositionally biased region" description="Low complexity" evidence="1">
    <location>
        <begin position="12"/>
        <end position="30"/>
    </location>
</feature>
<accession>A0A4Q7LUE7</accession>
<proteinExistence type="predicted"/>
<feature type="region of interest" description="Disordered" evidence="1">
    <location>
        <begin position="149"/>
        <end position="170"/>
    </location>
</feature>
<dbReference type="EMBL" id="SGWV01000007">
    <property type="protein sequence ID" value="RZS58151.1"/>
    <property type="molecule type" value="Genomic_DNA"/>
</dbReference>
<organism evidence="2 3">
    <name type="scientific">Sphaerotilus mobilis</name>
    <dbReference type="NCBI Taxonomy" id="47994"/>
    <lineage>
        <taxon>Bacteria</taxon>
        <taxon>Pseudomonadati</taxon>
        <taxon>Pseudomonadota</taxon>
        <taxon>Betaproteobacteria</taxon>
        <taxon>Burkholderiales</taxon>
        <taxon>Sphaerotilaceae</taxon>
        <taxon>Sphaerotilus</taxon>
    </lineage>
</organism>
<reference evidence="2 3" key="1">
    <citation type="submission" date="2019-02" db="EMBL/GenBank/DDBJ databases">
        <title>Genomic Encyclopedia of Type Strains, Phase IV (KMG-IV): sequencing the most valuable type-strain genomes for metagenomic binning, comparative biology and taxonomic classification.</title>
        <authorList>
            <person name="Goeker M."/>
        </authorList>
    </citation>
    <scope>NUCLEOTIDE SEQUENCE [LARGE SCALE GENOMIC DNA]</scope>
    <source>
        <strain evidence="2 3">DSM 10617</strain>
    </source>
</reference>
<comment type="caution">
    <text evidence="2">The sequence shown here is derived from an EMBL/GenBank/DDBJ whole genome shotgun (WGS) entry which is preliminary data.</text>
</comment>
<evidence type="ECO:0000313" key="3">
    <source>
        <dbReference type="Proteomes" id="UP000293433"/>
    </source>
</evidence>
<keyword evidence="3" id="KW-1185">Reference proteome</keyword>
<protein>
    <recommendedName>
        <fullName evidence="4">YfdX protein</fullName>
    </recommendedName>
</protein>
<evidence type="ECO:0000313" key="2">
    <source>
        <dbReference type="EMBL" id="RZS58151.1"/>
    </source>
</evidence>
<name>A0A4Q7LUE7_9BURK</name>
<dbReference type="AlphaFoldDB" id="A0A4Q7LUE7"/>
<sequence length="318" mass="34445">MALSMLTVAGLPAQAQSASPPAAPAAATASAPPPPRSAQPHDPVMLARRLQSIGILIERSSAAQQIDRSGDAAARERRDDARLIHREAGQALDAGEVERAARLLDEAAREMMAGVRLARPEQVAGEKARRDFDARLDSTRALLAAQQRITDEKAASAPSATSRPITREARDATREIERRLAEAQALARQGRIDEARPLLDRAYLTARVSIESLRRGDTLVRSLNFATPREEYDYEIDRNDTHRMLITVLLADRKDAQGTPSAAMPPVMQPYVDKAAALRAEAEAQAKAGDHPAAIRTLENATRELVRAIRAGGIYIPG</sequence>
<gene>
    <name evidence="2" type="ORF">EV685_0430</name>
</gene>
<evidence type="ECO:0008006" key="4">
    <source>
        <dbReference type="Google" id="ProtNLM"/>
    </source>
</evidence>